<comment type="caution">
    <text evidence="3">The sequence shown here is derived from an EMBL/GenBank/DDBJ whole genome shotgun (WGS) entry which is preliminary data.</text>
</comment>
<dbReference type="Proteomes" id="UP000245523">
    <property type="component" value="Unassembled WGS sequence"/>
</dbReference>
<evidence type="ECO:0000313" key="3">
    <source>
        <dbReference type="EMBL" id="PWL01977.1"/>
    </source>
</evidence>
<evidence type="ECO:0000256" key="1">
    <source>
        <dbReference type="SAM" id="SignalP"/>
    </source>
</evidence>
<feature type="chain" id="PRO_5046129834" evidence="1">
    <location>
        <begin position="18"/>
        <end position="140"/>
    </location>
</feature>
<feature type="domain" description="Putative beta-lactamase-inhibitor-like PepSY-like" evidence="2">
    <location>
        <begin position="17"/>
        <end position="51"/>
    </location>
</feature>
<protein>
    <submittedName>
        <fullName evidence="3">PepSY-like beta-lactamase-inhibitor</fullName>
    </submittedName>
</protein>
<organism evidence="3 4">
    <name type="scientific">Hallerella porci</name>
    <dbReference type="NCBI Taxonomy" id="1945871"/>
    <lineage>
        <taxon>Bacteria</taxon>
        <taxon>Pseudomonadati</taxon>
        <taxon>Fibrobacterota</taxon>
        <taxon>Fibrobacteria</taxon>
        <taxon>Fibrobacterales</taxon>
        <taxon>Fibrobacteraceae</taxon>
        <taxon>Hallerella</taxon>
    </lineage>
</organism>
<evidence type="ECO:0000259" key="2">
    <source>
        <dbReference type="Pfam" id="PF11396"/>
    </source>
</evidence>
<accession>A0ABX5LP93</accession>
<keyword evidence="1" id="KW-0732">Signal</keyword>
<feature type="signal peptide" evidence="1">
    <location>
        <begin position="1"/>
        <end position="17"/>
    </location>
</feature>
<name>A0ABX5LP93_9BACT</name>
<dbReference type="InterPro" id="IPR021533">
    <property type="entry name" value="PepSY-like"/>
</dbReference>
<reference evidence="3 4" key="1">
    <citation type="submission" date="2018-05" db="EMBL/GenBank/DDBJ databases">
        <title>Animal gut microbial communities from fecal samples from Wisconsin, USA.</title>
        <authorList>
            <person name="Neumann A."/>
        </authorList>
    </citation>
    <scope>NUCLEOTIDE SEQUENCE [LARGE SCALE GENOMIC DNA]</scope>
    <source>
        <strain evidence="3 4">UWS4</strain>
    </source>
</reference>
<feature type="domain" description="Putative beta-lactamase-inhibitor-like PepSY-like" evidence="2">
    <location>
        <begin position="57"/>
        <end position="137"/>
    </location>
</feature>
<dbReference type="RefSeq" id="WP_109587432.1">
    <property type="nucleotide sequence ID" value="NZ_JAXEIU010000063.1"/>
</dbReference>
<evidence type="ECO:0000313" key="4">
    <source>
        <dbReference type="Proteomes" id="UP000245523"/>
    </source>
</evidence>
<proteinExistence type="predicted"/>
<sequence length="140" mass="16179">MKKIFWMIAALGMVAFAKESPVDFEALPAKAKQMIAQNFANEKVVLVKKDADFLSHDYEVIFESGMQIEFEQNGEWNEVKCRGCQVPKAMIPQEIQNKIDALYQNVFVVKIEKEKNRYEVNLSNQVELKFNGKMKLIDID</sequence>
<dbReference type="SUPFAM" id="SSF160574">
    <property type="entry name" value="BT0923-like"/>
    <property type="match status" value="1"/>
</dbReference>
<dbReference type="Pfam" id="PF11396">
    <property type="entry name" value="PepSY_like"/>
    <property type="match status" value="2"/>
</dbReference>
<dbReference type="Gene3D" id="3.40.1420.30">
    <property type="match status" value="1"/>
</dbReference>
<gene>
    <name evidence="3" type="ORF">B0H50_10966</name>
</gene>
<keyword evidence="4" id="KW-1185">Reference proteome</keyword>
<dbReference type="EMBL" id="QGHD01000009">
    <property type="protein sequence ID" value="PWL01977.1"/>
    <property type="molecule type" value="Genomic_DNA"/>
</dbReference>